<dbReference type="Proteomes" id="UP000663836">
    <property type="component" value="Unassembled WGS sequence"/>
</dbReference>
<dbReference type="Proteomes" id="UP000663864">
    <property type="component" value="Unassembled WGS sequence"/>
</dbReference>
<organism evidence="1 8">
    <name type="scientific">Rotaria sordida</name>
    <dbReference type="NCBI Taxonomy" id="392033"/>
    <lineage>
        <taxon>Eukaryota</taxon>
        <taxon>Metazoa</taxon>
        <taxon>Spiralia</taxon>
        <taxon>Gnathifera</taxon>
        <taxon>Rotifera</taxon>
        <taxon>Eurotatoria</taxon>
        <taxon>Bdelloidea</taxon>
        <taxon>Philodinida</taxon>
        <taxon>Philodinidae</taxon>
        <taxon>Rotaria</taxon>
    </lineage>
</organism>
<evidence type="ECO:0000313" key="8">
    <source>
        <dbReference type="Proteomes" id="UP000663882"/>
    </source>
</evidence>
<protein>
    <submittedName>
        <fullName evidence="1">Uncharacterized protein</fullName>
    </submittedName>
</protein>
<evidence type="ECO:0000313" key="6">
    <source>
        <dbReference type="EMBL" id="CAF4015626.1"/>
    </source>
</evidence>
<dbReference type="EMBL" id="CAJNOO010000328">
    <property type="protein sequence ID" value="CAF0907630.1"/>
    <property type="molecule type" value="Genomic_DNA"/>
</dbReference>
<dbReference type="AlphaFoldDB" id="A0A814A012"/>
<gene>
    <name evidence="6" type="ORF">JBS370_LOCUS27100</name>
    <name evidence="4" type="ORF">JXQ802_LOCUS18910</name>
    <name evidence="5" type="ORF">OTI717_LOCUS25630</name>
    <name evidence="3" type="ORF">PYM288_LOCUS14733</name>
    <name evidence="1" type="ORF">RFH988_LOCUS9312</name>
    <name evidence="2" type="ORF">ZHD862_LOCUS9534</name>
</gene>
<dbReference type="InterPro" id="IPR027417">
    <property type="entry name" value="P-loop_NTPase"/>
</dbReference>
<evidence type="ECO:0000313" key="3">
    <source>
        <dbReference type="EMBL" id="CAF1003493.1"/>
    </source>
</evidence>
<dbReference type="EMBL" id="CAJNOL010000506">
    <property type="protein sequence ID" value="CAF1095222.1"/>
    <property type="molecule type" value="Genomic_DNA"/>
</dbReference>
<dbReference type="EMBL" id="CAJNOT010000327">
    <property type="protein sequence ID" value="CAF0942245.1"/>
    <property type="molecule type" value="Genomic_DNA"/>
</dbReference>
<evidence type="ECO:0000313" key="5">
    <source>
        <dbReference type="EMBL" id="CAF3936502.1"/>
    </source>
</evidence>
<dbReference type="EMBL" id="CAJNOH010000333">
    <property type="protein sequence ID" value="CAF1003493.1"/>
    <property type="molecule type" value="Genomic_DNA"/>
</dbReference>
<dbReference type="EMBL" id="CAJOBD010004984">
    <property type="protein sequence ID" value="CAF4015626.1"/>
    <property type="molecule type" value="Genomic_DNA"/>
</dbReference>
<dbReference type="EMBL" id="CAJOAX010005142">
    <property type="protein sequence ID" value="CAF3936502.1"/>
    <property type="molecule type" value="Genomic_DNA"/>
</dbReference>
<evidence type="ECO:0000313" key="2">
    <source>
        <dbReference type="EMBL" id="CAF0942245.1"/>
    </source>
</evidence>
<dbReference type="OrthoDB" id="66620at2759"/>
<sequence>MRCVYYQALRLSDDYEDEEEILRSLSTEQISLSFHNLTKVVTVDDIYKYYDSNFPEGTATTKRVLLYNISGTVHPGEILAVMGVSG</sequence>
<reference evidence="1" key="1">
    <citation type="submission" date="2021-02" db="EMBL/GenBank/DDBJ databases">
        <authorList>
            <person name="Nowell W R."/>
        </authorList>
    </citation>
    <scope>NUCLEOTIDE SEQUENCE</scope>
</reference>
<proteinExistence type="predicted"/>
<comment type="caution">
    <text evidence="1">The sequence shown here is derived from an EMBL/GenBank/DDBJ whole genome shotgun (WGS) entry which is preliminary data.</text>
</comment>
<evidence type="ECO:0000313" key="4">
    <source>
        <dbReference type="EMBL" id="CAF1095222.1"/>
    </source>
</evidence>
<dbReference type="Proteomes" id="UP000663870">
    <property type="component" value="Unassembled WGS sequence"/>
</dbReference>
<dbReference type="Proteomes" id="UP000663854">
    <property type="component" value="Unassembled WGS sequence"/>
</dbReference>
<dbReference type="Proteomes" id="UP000663882">
    <property type="component" value="Unassembled WGS sequence"/>
</dbReference>
<name>A0A814A012_9BILA</name>
<accession>A0A814A012</accession>
<dbReference type="SUPFAM" id="SSF52540">
    <property type="entry name" value="P-loop containing nucleoside triphosphate hydrolases"/>
    <property type="match status" value="1"/>
</dbReference>
<evidence type="ECO:0000313" key="1">
    <source>
        <dbReference type="EMBL" id="CAF0907630.1"/>
    </source>
</evidence>
<keyword evidence="7" id="KW-1185">Reference proteome</keyword>
<dbReference type="Proteomes" id="UP000663823">
    <property type="component" value="Unassembled WGS sequence"/>
</dbReference>
<evidence type="ECO:0000313" key="7">
    <source>
        <dbReference type="Proteomes" id="UP000663870"/>
    </source>
</evidence>